<dbReference type="PANTHER" id="PTHR43133:SF58">
    <property type="entry name" value="ECF RNA POLYMERASE SIGMA FACTOR SIGD"/>
    <property type="match status" value="1"/>
</dbReference>
<dbReference type="SUPFAM" id="SSF88946">
    <property type="entry name" value="Sigma2 domain of RNA polymerase sigma factors"/>
    <property type="match status" value="1"/>
</dbReference>
<evidence type="ECO:0000256" key="4">
    <source>
        <dbReference type="ARBA" id="ARBA00023125"/>
    </source>
</evidence>
<reference evidence="8 9" key="1">
    <citation type="submission" date="2016-12" db="EMBL/GenBank/DDBJ databases">
        <authorList>
            <person name="Song W.-J."/>
            <person name="Kurnit D.M."/>
        </authorList>
    </citation>
    <scope>NUCLEOTIDE SEQUENCE [LARGE SCALE GENOMIC DNA]</scope>
    <source>
        <strain evidence="8 9">DSM 19599</strain>
    </source>
</reference>
<keyword evidence="3" id="KW-0731">Sigma factor</keyword>
<accession>A0A1M7ZMW5</accession>
<dbReference type="InterPro" id="IPR013325">
    <property type="entry name" value="RNA_pol_sigma_r2"/>
</dbReference>
<dbReference type="SUPFAM" id="SSF88659">
    <property type="entry name" value="Sigma3 and sigma4 domains of RNA polymerase sigma factors"/>
    <property type="match status" value="1"/>
</dbReference>
<dbReference type="EMBL" id="FRXO01000005">
    <property type="protein sequence ID" value="SHO66149.1"/>
    <property type="molecule type" value="Genomic_DNA"/>
</dbReference>
<dbReference type="OrthoDB" id="7041663at2"/>
<keyword evidence="2" id="KW-0805">Transcription regulation</keyword>
<dbReference type="STRING" id="1123029.SAMN02745172_02804"/>
<dbReference type="InterPro" id="IPR013324">
    <property type="entry name" value="RNA_pol_sigma_r3/r4-like"/>
</dbReference>
<dbReference type="PANTHER" id="PTHR43133">
    <property type="entry name" value="RNA POLYMERASE ECF-TYPE SIGMA FACTO"/>
    <property type="match status" value="1"/>
</dbReference>
<evidence type="ECO:0000256" key="5">
    <source>
        <dbReference type="ARBA" id="ARBA00023163"/>
    </source>
</evidence>
<dbReference type="GO" id="GO:0003677">
    <property type="term" value="F:DNA binding"/>
    <property type="evidence" value="ECO:0007669"/>
    <property type="project" value="UniProtKB-KW"/>
</dbReference>
<dbReference type="GO" id="GO:0006352">
    <property type="term" value="P:DNA-templated transcription initiation"/>
    <property type="evidence" value="ECO:0007669"/>
    <property type="project" value="InterPro"/>
</dbReference>
<dbReference type="Pfam" id="PF04542">
    <property type="entry name" value="Sigma70_r2"/>
    <property type="match status" value="1"/>
</dbReference>
<comment type="similarity">
    <text evidence="1">Belongs to the sigma-70 factor family. ECF subfamily.</text>
</comment>
<feature type="domain" description="RNA polymerase sigma-70 region 2" evidence="6">
    <location>
        <begin position="18"/>
        <end position="83"/>
    </location>
</feature>
<sequence>MVAAQEGDGRAYQTVLRESVPLIRSAARRQGVPPDRLDDVVQDVLLTLHQARHTYERGRSFTAWIRTIAQRRAIDLLRRQTRRDSREVHAPLAYENHPDSEADQTAVVDFQGRIEWLGKAIATLPAGQREAVEELALRQRSLAEAAAATGRSMGALKVNLHRALKALTVRLASQD</sequence>
<dbReference type="InterPro" id="IPR007627">
    <property type="entry name" value="RNA_pol_sigma70_r2"/>
</dbReference>
<evidence type="ECO:0000313" key="9">
    <source>
        <dbReference type="Proteomes" id="UP000186406"/>
    </source>
</evidence>
<evidence type="ECO:0000259" key="6">
    <source>
        <dbReference type="Pfam" id="PF04542"/>
    </source>
</evidence>
<keyword evidence="5" id="KW-0804">Transcription</keyword>
<protein>
    <submittedName>
        <fullName evidence="8">RNA polymerase sigma-70 factor, ECF subfamily</fullName>
    </submittedName>
</protein>
<organism evidence="8 9">
    <name type="scientific">Pseudoxanthobacter soli DSM 19599</name>
    <dbReference type="NCBI Taxonomy" id="1123029"/>
    <lineage>
        <taxon>Bacteria</taxon>
        <taxon>Pseudomonadati</taxon>
        <taxon>Pseudomonadota</taxon>
        <taxon>Alphaproteobacteria</taxon>
        <taxon>Hyphomicrobiales</taxon>
        <taxon>Segnochrobactraceae</taxon>
        <taxon>Pseudoxanthobacter</taxon>
    </lineage>
</organism>
<dbReference type="Proteomes" id="UP000186406">
    <property type="component" value="Unassembled WGS sequence"/>
</dbReference>
<keyword evidence="4" id="KW-0238">DNA-binding</keyword>
<dbReference type="InterPro" id="IPR013249">
    <property type="entry name" value="RNA_pol_sigma70_r4_t2"/>
</dbReference>
<dbReference type="GO" id="GO:0016987">
    <property type="term" value="F:sigma factor activity"/>
    <property type="evidence" value="ECO:0007669"/>
    <property type="project" value="UniProtKB-KW"/>
</dbReference>
<proteinExistence type="inferred from homology"/>
<name>A0A1M7ZMW5_9HYPH</name>
<evidence type="ECO:0000259" key="7">
    <source>
        <dbReference type="Pfam" id="PF08281"/>
    </source>
</evidence>
<evidence type="ECO:0000256" key="3">
    <source>
        <dbReference type="ARBA" id="ARBA00023082"/>
    </source>
</evidence>
<dbReference type="InterPro" id="IPR036388">
    <property type="entry name" value="WH-like_DNA-bd_sf"/>
</dbReference>
<keyword evidence="9" id="KW-1185">Reference proteome</keyword>
<dbReference type="InterPro" id="IPR014284">
    <property type="entry name" value="RNA_pol_sigma-70_dom"/>
</dbReference>
<dbReference type="InterPro" id="IPR039425">
    <property type="entry name" value="RNA_pol_sigma-70-like"/>
</dbReference>
<dbReference type="Gene3D" id="1.10.1740.10">
    <property type="match status" value="1"/>
</dbReference>
<dbReference type="AlphaFoldDB" id="A0A1M7ZMW5"/>
<evidence type="ECO:0000313" key="8">
    <source>
        <dbReference type="EMBL" id="SHO66149.1"/>
    </source>
</evidence>
<dbReference type="NCBIfam" id="TIGR02937">
    <property type="entry name" value="sigma70-ECF"/>
    <property type="match status" value="1"/>
</dbReference>
<dbReference type="Pfam" id="PF08281">
    <property type="entry name" value="Sigma70_r4_2"/>
    <property type="match status" value="1"/>
</dbReference>
<feature type="domain" description="RNA polymerase sigma factor 70 region 4 type 2" evidence="7">
    <location>
        <begin position="115"/>
        <end position="167"/>
    </location>
</feature>
<evidence type="ECO:0000256" key="1">
    <source>
        <dbReference type="ARBA" id="ARBA00010641"/>
    </source>
</evidence>
<gene>
    <name evidence="8" type="ORF">SAMN02745172_02804</name>
</gene>
<dbReference type="Gene3D" id="1.10.10.10">
    <property type="entry name" value="Winged helix-like DNA-binding domain superfamily/Winged helix DNA-binding domain"/>
    <property type="match status" value="1"/>
</dbReference>
<evidence type="ECO:0000256" key="2">
    <source>
        <dbReference type="ARBA" id="ARBA00023015"/>
    </source>
</evidence>